<dbReference type="InterPro" id="IPR045209">
    <property type="entry name" value="Rrp5"/>
</dbReference>
<name>A0A6G0TKM3_APHGL</name>
<dbReference type="Proteomes" id="UP000475862">
    <property type="component" value="Unassembled WGS sequence"/>
</dbReference>
<dbReference type="InterPro" id="IPR011990">
    <property type="entry name" value="TPR-like_helical_dom_sf"/>
</dbReference>
<dbReference type="PANTHER" id="PTHR23270">
    <property type="entry name" value="PROGRAMMED CELL DEATH PROTEIN 11 PRE-RRNA PROCESSING PROTEIN RRP5"/>
    <property type="match status" value="1"/>
</dbReference>
<keyword evidence="5" id="KW-1185">Reference proteome</keyword>
<evidence type="ECO:0000256" key="2">
    <source>
        <dbReference type="SAM" id="Coils"/>
    </source>
</evidence>
<accession>A0A6G0TKM3</accession>
<evidence type="ECO:0000313" key="5">
    <source>
        <dbReference type="Proteomes" id="UP000475862"/>
    </source>
</evidence>
<dbReference type="SUPFAM" id="SSF48452">
    <property type="entry name" value="TPR-like"/>
    <property type="match status" value="2"/>
</dbReference>
<dbReference type="AlphaFoldDB" id="A0A6G0TKM3"/>
<proteinExistence type="predicted"/>
<keyword evidence="2" id="KW-0175">Coiled coil</keyword>
<dbReference type="OrthoDB" id="412781at2759"/>
<sequence length="375" mass="43950">MSKKTVHKKKPILTNEGIGFEWDVTPNYFNKNNSESEDSDKSEENEPKKKKVRKLNVSQRREEQKQEELRLRKVEEELTQIETNPQNADHFDRLVLSNPNSSFIWIKYMACHLQATEVEKARAIAKRALSIIDTREEQEKLNIWTALLNLENLYGTKESFKQTMDEALRSNDEYQIYIKILDIFAESNKLKELEELITKINRKFRDSLDAYLHCATVYFKLNKSGKARFILQKALSNLPTKSRMLIYILHNNILFIIKNYMGDVTMISRFALVENSDGSPEEAQTLFEHVLTSYPSRIDVWSIYVDMLIKSNRIDLARHALERATIQKLAPKKMKSLFNKWMMLEGKYGTSESVDKVKECMNNYVDLILKNKKQC</sequence>
<dbReference type="InterPro" id="IPR003107">
    <property type="entry name" value="HAT"/>
</dbReference>
<feature type="region of interest" description="Disordered" evidence="3">
    <location>
        <begin position="23"/>
        <end position="68"/>
    </location>
</feature>
<protein>
    <submittedName>
        <fullName evidence="4">Uncharacterized protein</fullName>
    </submittedName>
</protein>
<reference evidence="4 5" key="1">
    <citation type="submission" date="2019-08" db="EMBL/GenBank/DDBJ databases">
        <title>The genome of the soybean aphid Biotype 1, its phylome, world population structure and adaptation to the North American continent.</title>
        <authorList>
            <person name="Giordano R."/>
            <person name="Donthu R.K."/>
            <person name="Hernandez A.G."/>
            <person name="Wright C.L."/>
            <person name="Zimin A.V."/>
        </authorList>
    </citation>
    <scope>NUCLEOTIDE SEQUENCE [LARGE SCALE GENOMIC DNA]</scope>
    <source>
        <tissue evidence="4">Whole aphids</tissue>
    </source>
</reference>
<organism evidence="4 5">
    <name type="scientific">Aphis glycines</name>
    <name type="common">Soybean aphid</name>
    <dbReference type="NCBI Taxonomy" id="307491"/>
    <lineage>
        <taxon>Eukaryota</taxon>
        <taxon>Metazoa</taxon>
        <taxon>Ecdysozoa</taxon>
        <taxon>Arthropoda</taxon>
        <taxon>Hexapoda</taxon>
        <taxon>Insecta</taxon>
        <taxon>Pterygota</taxon>
        <taxon>Neoptera</taxon>
        <taxon>Paraneoptera</taxon>
        <taxon>Hemiptera</taxon>
        <taxon>Sternorrhyncha</taxon>
        <taxon>Aphidomorpha</taxon>
        <taxon>Aphidoidea</taxon>
        <taxon>Aphididae</taxon>
        <taxon>Aphidini</taxon>
        <taxon>Aphis</taxon>
        <taxon>Aphis</taxon>
    </lineage>
</organism>
<dbReference type="SMART" id="SM00386">
    <property type="entry name" value="HAT"/>
    <property type="match status" value="3"/>
</dbReference>
<feature type="coiled-coil region" evidence="2">
    <location>
        <begin position="183"/>
        <end position="210"/>
    </location>
</feature>
<evidence type="ECO:0000256" key="3">
    <source>
        <dbReference type="SAM" id="MobiDB-lite"/>
    </source>
</evidence>
<gene>
    <name evidence="4" type="ORF">AGLY_008591</name>
</gene>
<keyword evidence="1" id="KW-0698">rRNA processing</keyword>
<dbReference type="Gene3D" id="1.25.40.10">
    <property type="entry name" value="Tetratricopeptide repeat domain"/>
    <property type="match status" value="2"/>
</dbReference>
<dbReference type="GO" id="GO:0003723">
    <property type="term" value="F:RNA binding"/>
    <property type="evidence" value="ECO:0007669"/>
    <property type="project" value="TreeGrafter"/>
</dbReference>
<dbReference type="EMBL" id="VYZN01000028">
    <property type="protein sequence ID" value="KAE9534501.1"/>
    <property type="molecule type" value="Genomic_DNA"/>
</dbReference>
<evidence type="ECO:0000256" key="1">
    <source>
        <dbReference type="ARBA" id="ARBA00022552"/>
    </source>
</evidence>
<comment type="caution">
    <text evidence="4">The sequence shown here is derived from an EMBL/GenBank/DDBJ whole genome shotgun (WGS) entry which is preliminary data.</text>
</comment>
<dbReference type="PANTHER" id="PTHR23270:SF10">
    <property type="entry name" value="PROTEIN RRP5 HOMOLOG"/>
    <property type="match status" value="1"/>
</dbReference>
<dbReference type="GO" id="GO:0006364">
    <property type="term" value="P:rRNA processing"/>
    <property type="evidence" value="ECO:0007669"/>
    <property type="project" value="UniProtKB-KW"/>
</dbReference>
<dbReference type="GO" id="GO:0032040">
    <property type="term" value="C:small-subunit processome"/>
    <property type="evidence" value="ECO:0007669"/>
    <property type="project" value="TreeGrafter"/>
</dbReference>
<feature type="compositionally biased region" description="Basic and acidic residues" evidence="3">
    <location>
        <begin position="59"/>
        <end position="68"/>
    </location>
</feature>
<evidence type="ECO:0000313" key="4">
    <source>
        <dbReference type="EMBL" id="KAE9534501.1"/>
    </source>
</evidence>